<evidence type="ECO:0000256" key="1">
    <source>
        <dbReference type="ARBA" id="ARBA00001052"/>
    </source>
</evidence>
<dbReference type="InterPro" id="IPR001474">
    <property type="entry name" value="GTP_CycHdrlase_I"/>
</dbReference>
<dbReference type="Proteomes" id="UP000267268">
    <property type="component" value="Chromosome 1"/>
</dbReference>
<dbReference type="HAMAP" id="MF_00223">
    <property type="entry name" value="FolE"/>
    <property type="match status" value="1"/>
</dbReference>
<dbReference type="FunFam" id="3.30.1130.10:FF:000001">
    <property type="entry name" value="GTP cyclohydrolase 1"/>
    <property type="match status" value="1"/>
</dbReference>
<dbReference type="GO" id="GO:0008270">
    <property type="term" value="F:zinc ion binding"/>
    <property type="evidence" value="ECO:0007669"/>
    <property type="project" value="UniProtKB-UniRule"/>
</dbReference>
<evidence type="ECO:0000313" key="9">
    <source>
        <dbReference type="Proteomes" id="UP000267268"/>
    </source>
</evidence>
<evidence type="ECO:0000256" key="4">
    <source>
        <dbReference type="ARBA" id="ARBA00022563"/>
    </source>
</evidence>
<sequence>MKKKEKIKIEAEGDNHIMTSVDTPMLPNAFEKSDKEKIEIIQEYFGGIMETLGLDLSDDSLKGTPYRFAKMYVKELFAGLDPDKKPSLSVFDNKYQYDKMLIDKNITFSSACEHHFLPIVGKAHVGYISSGKVIGISKINRIVEYYGKRPQVQERMTLQVYNELKNALQTDDIIVIVDAEHLCVSTRGVKDKSSATVTMEYGGKFTDSSYREEFIRLLE</sequence>
<reference evidence="8 9" key="1">
    <citation type="submission" date="2018-12" db="EMBL/GenBank/DDBJ databases">
        <title>Flammeovirga pectinis sp. nov., isolated from the gut of the Korean scallop, Patinopecten yessoensis.</title>
        <authorList>
            <person name="Bae J.-W."/>
            <person name="Jeong Y.-S."/>
            <person name="Kang W."/>
        </authorList>
    </citation>
    <scope>NUCLEOTIDE SEQUENCE [LARGE SCALE GENOMIC DNA]</scope>
    <source>
        <strain evidence="8 9">L12M1</strain>
    </source>
</reference>
<keyword evidence="5 6" id="KW-0378">Hydrolase</keyword>
<keyword evidence="9" id="KW-1185">Reference proteome</keyword>
<dbReference type="Gene3D" id="3.30.1130.10">
    <property type="match status" value="1"/>
</dbReference>
<dbReference type="GO" id="GO:0046654">
    <property type="term" value="P:tetrahydrofolate biosynthetic process"/>
    <property type="evidence" value="ECO:0007669"/>
    <property type="project" value="UniProtKB-UniRule"/>
</dbReference>
<dbReference type="EC" id="3.5.4.16" evidence="6"/>
<evidence type="ECO:0000256" key="2">
    <source>
        <dbReference type="ARBA" id="ARBA00005080"/>
    </source>
</evidence>
<comment type="catalytic activity">
    <reaction evidence="1 6">
        <text>GTP + H2O = 7,8-dihydroneopterin 3'-triphosphate + formate + H(+)</text>
        <dbReference type="Rhea" id="RHEA:17473"/>
        <dbReference type="ChEBI" id="CHEBI:15377"/>
        <dbReference type="ChEBI" id="CHEBI:15378"/>
        <dbReference type="ChEBI" id="CHEBI:15740"/>
        <dbReference type="ChEBI" id="CHEBI:37565"/>
        <dbReference type="ChEBI" id="CHEBI:58462"/>
        <dbReference type="EC" id="3.5.4.16"/>
    </reaction>
</comment>
<dbReference type="GO" id="GO:0003934">
    <property type="term" value="F:GTP cyclohydrolase I activity"/>
    <property type="evidence" value="ECO:0007669"/>
    <property type="project" value="UniProtKB-UniRule"/>
</dbReference>
<dbReference type="GO" id="GO:0005737">
    <property type="term" value="C:cytoplasm"/>
    <property type="evidence" value="ECO:0007669"/>
    <property type="project" value="TreeGrafter"/>
</dbReference>
<dbReference type="NCBIfam" id="TIGR00063">
    <property type="entry name" value="folE"/>
    <property type="match status" value="1"/>
</dbReference>
<protein>
    <recommendedName>
        <fullName evidence="6">GTP cyclohydrolase 1</fullName>
        <ecNumber evidence="6">3.5.4.16</ecNumber>
    </recommendedName>
    <alternativeName>
        <fullName evidence="6">GTP cyclohydrolase I</fullName>
        <shortName evidence="6">GTP-CH-I</shortName>
    </alternativeName>
</protein>
<evidence type="ECO:0000256" key="5">
    <source>
        <dbReference type="ARBA" id="ARBA00022801"/>
    </source>
</evidence>
<proteinExistence type="inferred from homology"/>
<dbReference type="AlphaFoldDB" id="A0A3S9P5F7"/>
<dbReference type="Pfam" id="PF01227">
    <property type="entry name" value="GTP_cyclohydroI"/>
    <property type="match status" value="1"/>
</dbReference>
<dbReference type="SUPFAM" id="SSF55620">
    <property type="entry name" value="Tetrahydrobiopterin biosynthesis enzymes-like"/>
    <property type="match status" value="1"/>
</dbReference>
<dbReference type="GO" id="GO:0006730">
    <property type="term" value="P:one-carbon metabolic process"/>
    <property type="evidence" value="ECO:0007669"/>
    <property type="project" value="UniProtKB-UniRule"/>
</dbReference>
<dbReference type="Gene3D" id="1.10.286.10">
    <property type="match status" value="1"/>
</dbReference>
<comment type="similarity">
    <text evidence="3 6">Belongs to the GTP cyclohydrolase I family.</text>
</comment>
<name>A0A3S9P5F7_9BACT</name>
<dbReference type="EMBL" id="CP034562">
    <property type="protein sequence ID" value="AZQ63302.1"/>
    <property type="molecule type" value="Genomic_DNA"/>
</dbReference>
<keyword evidence="6" id="KW-0479">Metal-binding</keyword>
<evidence type="ECO:0000256" key="3">
    <source>
        <dbReference type="ARBA" id="ARBA00008085"/>
    </source>
</evidence>
<dbReference type="RefSeq" id="WP_126615659.1">
    <property type="nucleotide sequence ID" value="NZ_CP034562.1"/>
</dbReference>
<accession>A0A3S9P5F7</accession>
<keyword evidence="6" id="KW-0547">Nucleotide-binding</keyword>
<feature type="domain" description="GTP cyclohydrolase I" evidence="7">
    <location>
        <begin position="42"/>
        <end position="218"/>
    </location>
</feature>
<keyword evidence="6" id="KW-0862">Zinc</keyword>
<dbReference type="UniPathway" id="UPA00848">
    <property type="reaction ID" value="UER00151"/>
</dbReference>
<keyword evidence="4 6" id="KW-0554">One-carbon metabolism</keyword>
<organism evidence="8 9">
    <name type="scientific">Flammeovirga pectinis</name>
    <dbReference type="NCBI Taxonomy" id="2494373"/>
    <lineage>
        <taxon>Bacteria</taxon>
        <taxon>Pseudomonadati</taxon>
        <taxon>Bacteroidota</taxon>
        <taxon>Cytophagia</taxon>
        <taxon>Cytophagales</taxon>
        <taxon>Flammeovirgaceae</taxon>
        <taxon>Flammeovirga</taxon>
    </lineage>
</organism>
<dbReference type="PANTHER" id="PTHR11109">
    <property type="entry name" value="GTP CYCLOHYDROLASE I"/>
    <property type="match status" value="1"/>
</dbReference>
<dbReference type="GO" id="GO:0006729">
    <property type="term" value="P:tetrahydrobiopterin biosynthetic process"/>
    <property type="evidence" value="ECO:0007669"/>
    <property type="project" value="TreeGrafter"/>
</dbReference>
<dbReference type="NCBIfam" id="NF006826">
    <property type="entry name" value="PRK09347.1-3"/>
    <property type="match status" value="1"/>
</dbReference>
<feature type="binding site" evidence="6">
    <location>
        <position position="115"/>
    </location>
    <ligand>
        <name>Zn(2+)</name>
        <dbReference type="ChEBI" id="CHEBI:29105"/>
    </ligand>
</feature>
<feature type="binding site" evidence="6">
    <location>
        <position position="183"/>
    </location>
    <ligand>
        <name>Zn(2+)</name>
        <dbReference type="ChEBI" id="CHEBI:29105"/>
    </ligand>
</feature>
<evidence type="ECO:0000256" key="6">
    <source>
        <dbReference type="HAMAP-Rule" id="MF_00223"/>
    </source>
</evidence>
<dbReference type="OrthoDB" id="9801207at2"/>
<dbReference type="InterPro" id="IPR043133">
    <property type="entry name" value="GTP-CH-I_C/QueF"/>
</dbReference>
<feature type="binding site" evidence="6">
    <location>
        <position position="112"/>
    </location>
    <ligand>
        <name>Zn(2+)</name>
        <dbReference type="ChEBI" id="CHEBI:29105"/>
    </ligand>
</feature>
<evidence type="ECO:0000313" key="8">
    <source>
        <dbReference type="EMBL" id="AZQ63302.1"/>
    </source>
</evidence>
<dbReference type="GO" id="GO:0005525">
    <property type="term" value="F:GTP binding"/>
    <property type="evidence" value="ECO:0007669"/>
    <property type="project" value="UniProtKB-KW"/>
</dbReference>
<comment type="subunit">
    <text evidence="6">Homopolymer.</text>
</comment>
<comment type="pathway">
    <text evidence="2 6">Cofactor biosynthesis; 7,8-dihydroneopterin triphosphate biosynthesis; 7,8-dihydroneopterin triphosphate from GTP: step 1/1.</text>
</comment>
<evidence type="ECO:0000259" key="7">
    <source>
        <dbReference type="Pfam" id="PF01227"/>
    </source>
</evidence>
<dbReference type="InterPro" id="IPR020602">
    <property type="entry name" value="GTP_CycHdrlase_I_dom"/>
</dbReference>
<dbReference type="KEGG" id="fll:EI427_13950"/>
<dbReference type="InterPro" id="IPR043134">
    <property type="entry name" value="GTP-CH-I_N"/>
</dbReference>
<dbReference type="NCBIfam" id="NF006824">
    <property type="entry name" value="PRK09347.1-1"/>
    <property type="match status" value="1"/>
</dbReference>
<dbReference type="PANTHER" id="PTHR11109:SF7">
    <property type="entry name" value="GTP CYCLOHYDROLASE 1"/>
    <property type="match status" value="1"/>
</dbReference>
<gene>
    <name evidence="6 8" type="primary">folE</name>
    <name evidence="8" type="ORF">EI427_13950</name>
</gene>
<keyword evidence="6" id="KW-0342">GTP-binding</keyword>